<name>A0ABQ6H6C0_9GAMM</name>
<keyword evidence="2" id="KW-0732">Signal</keyword>
<evidence type="ECO:0000256" key="2">
    <source>
        <dbReference type="SAM" id="SignalP"/>
    </source>
</evidence>
<gene>
    <name evidence="3" type="ORF">theurythT_21820</name>
</gene>
<protein>
    <submittedName>
        <fullName evidence="3">Uncharacterized protein</fullName>
    </submittedName>
</protein>
<comment type="caution">
    <text evidence="3">The sequence shown here is derived from an EMBL/GenBank/DDBJ whole genome shotgun (WGS) entry which is preliminary data.</text>
</comment>
<feature type="coiled-coil region" evidence="1">
    <location>
        <begin position="115"/>
        <end position="215"/>
    </location>
</feature>
<dbReference type="Proteomes" id="UP001157133">
    <property type="component" value="Unassembled WGS sequence"/>
</dbReference>
<organism evidence="3 4">
    <name type="scientific">Thalassotalea eurytherma</name>
    <dbReference type="NCBI Taxonomy" id="1144278"/>
    <lineage>
        <taxon>Bacteria</taxon>
        <taxon>Pseudomonadati</taxon>
        <taxon>Pseudomonadota</taxon>
        <taxon>Gammaproteobacteria</taxon>
        <taxon>Alteromonadales</taxon>
        <taxon>Colwelliaceae</taxon>
        <taxon>Thalassotalea</taxon>
    </lineage>
</organism>
<proteinExistence type="predicted"/>
<keyword evidence="1" id="KW-0175">Coiled coil</keyword>
<evidence type="ECO:0000256" key="1">
    <source>
        <dbReference type="SAM" id="Coils"/>
    </source>
</evidence>
<feature type="chain" id="PRO_5045512796" evidence="2">
    <location>
        <begin position="20"/>
        <end position="300"/>
    </location>
</feature>
<keyword evidence="4" id="KW-1185">Reference proteome</keyword>
<evidence type="ECO:0000313" key="3">
    <source>
        <dbReference type="EMBL" id="GLX82730.1"/>
    </source>
</evidence>
<evidence type="ECO:0000313" key="4">
    <source>
        <dbReference type="Proteomes" id="UP001157133"/>
    </source>
</evidence>
<accession>A0ABQ6H6C0</accession>
<sequence>MKKYFSVLATLLITNVSHAGVDMDAMHKQLNIMNNIFKTSLNEIENNGKFRVSDVDSLYLAGQGVVFTVSSGGHFTHWSGDNFTFITAPPAPFAPVIEQEIIGDVDVDEIVIRTMEAQTHQYESAMEAMEHARELARELRDEQRDVTYELRDIERELRDKKYQEKRVVSDKEAAKEIKIEIKALEKEKQSLIEQKKVLTEKNRKQDKALKEKKAKQQAQRVEYNKQLHAQFSDSLCSYGNSLKALPKTEKVSLVIKRGGETVNRRTLDKVIIFNKSDVLQCVIDNIDAKQLLSKATHYSF</sequence>
<reference evidence="3 4" key="1">
    <citation type="submission" date="2023-03" db="EMBL/GenBank/DDBJ databases">
        <title>Draft genome sequence of Thalassotalea eurytherma JCM 18482T.</title>
        <authorList>
            <person name="Sawabe T."/>
        </authorList>
    </citation>
    <scope>NUCLEOTIDE SEQUENCE [LARGE SCALE GENOMIC DNA]</scope>
    <source>
        <strain evidence="3 4">JCM 18482</strain>
    </source>
</reference>
<dbReference type="EMBL" id="BSSU01000010">
    <property type="protein sequence ID" value="GLX82730.1"/>
    <property type="molecule type" value="Genomic_DNA"/>
</dbReference>
<feature type="signal peptide" evidence="2">
    <location>
        <begin position="1"/>
        <end position="19"/>
    </location>
</feature>